<sequence length="341" mass="36788">MATEKKTAEDKELVKRNQLLDDAIKQIEKQYGKGSIMKLGDRAAVDIDAISSGSIKIDDALGIGGYPKGRIIEIYGPESSGKTTLALHAIAEVQKRGGRAAFIDAENAIDPNYAKNLGVDIDELILSQPDSGEQALEITEMLIKSGAIDLVVVDSVAALVPQAELDGEMSDAHVGLQARLMSKAMRKLSGVMNRSECTAIFINQLREKVGVMYGSPETTPGGRALKFYASVRLDIRRSEAIKNGTEIIGNKVNVKVVKNKVAPPFKVASIEIMYGEGISYIGEVLDMAVDHDIIMKSGAWFSYNGEKIGQGREAAKAFLKGNPELVELIDAKIRELLTAPA</sequence>
<evidence type="ECO:0000259" key="10">
    <source>
        <dbReference type="PROSITE" id="PS50162"/>
    </source>
</evidence>
<proteinExistence type="inferred from homology"/>
<evidence type="ECO:0000256" key="6">
    <source>
        <dbReference type="ARBA" id="ARBA00023172"/>
    </source>
</evidence>
<evidence type="ECO:0000256" key="2">
    <source>
        <dbReference type="ARBA" id="ARBA00015553"/>
    </source>
</evidence>
<dbReference type="InterPro" id="IPR003593">
    <property type="entry name" value="AAA+_ATPase"/>
</dbReference>
<dbReference type="GO" id="GO:0005524">
    <property type="term" value="F:ATP binding"/>
    <property type="evidence" value="ECO:0007669"/>
    <property type="project" value="UniProtKB-UniRule"/>
</dbReference>
<dbReference type="PANTHER" id="PTHR45900">
    <property type="entry name" value="RECA"/>
    <property type="match status" value="1"/>
</dbReference>
<reference evidence="12 13" key="2">
    <citation type="submission" date="2020-01" db="EMBL/GenBank/DDBJ databases">
        <title>Clostridiaceae sp. nov. isolated from the gut of human by culturomics.</title>
        <authorList>
            <person name="Chang Y."/>
        </authorList>
    </citation>
    <scope>NUCLEOTIDE SEQUENCE [LARGE SCALE GENOMIC DNA]</scope>
    <source>
        <strain evidence="12 13">DONG20-135</strain>
    </source>
</reference>
<dbReference type="PROSITE" id="PS50162">
    <property type="entry name" value="RECA_2"/>
    <property type="match status" value="1"/>
</dbReference>
<dbReference type="InterPro" id="IPR049261">
    <property type="entry name" value="RecA-like_C"/>
</dbReference>
<feature type="binding site" evidence="7">
    <location>
        <begin position="76"/>
        <end position="83"/>
    </location>
    <ligand>
        <name>ATP</name>
        <dbReference type="ChEBI" id="CHEBI:30616"/>
    </ligand>
</feature>
<name>A0A6N8UEY1_9FIRM</name>
<dbReference type="InterPro" id="IPR049428">
    <property type="entry name" value="RecA-like_N"/>
</dbReference>
<evidence type="ECO:0000256" key="7">
    <source>
        <dbReference type="HAMAP-Rule" id="MF_00268"/>
    </source>
</evidence>
<dbReference type="GO" id="GO:0006310">
    <property type="term" value="P:DNA recombination"/>
    <property type="evidence" value="ECO:0007669"/>
    <property type="project" value="UniProtKB-UniRule"/>
</dbReference>
<comment type="caution">
    <text evidence="12">The sequence shown here is derived from an EMBL/GenBank/DDBJ whole genome shotgun (WGS) entry which is preliminary data.</text>
</comment>
<comment type="similarity">
    <text evidence="1 7 9">Belongs to the RecA family.</text>
</comment>
<keyword evidence="5 7" id="KW-0238">DNA-binding</keyword>
<reference evidence="12 13" key="1">
    <citation type="submission" date="2019-12" db="EMBL/GenBank/DDBJ databases">
        <authorList>
            <person name="Yang R."/>
        </authorList>
    </citation>
    <scope>NUCLEOTIDE SEQUENCE [LARGE SCALE GENOMIC DNA]</scope>
    <source>
        <strain evidence="12 13">DONG20-135</strain>
    </source>
</reference>
<dbReference type="PROSITE" id="PS00321">
    <property type="entry name" value="RECA_1"/>
    <property type="match status" value="1"/>
</dbReference>
<feature type="domain" description="RecA family profile 2" evidence="11">
    <location>
        <begin position="210"/>
        <end position="283"/>
    </location>
</feature>
<evidence type="ECO:0000256" key="3">
    <source>
        <dbReference type="ARBA" id="ARBA00022741"/>
    </source>
</evidence>
<keyword evidence="6 7" id="KW-0233">DNA recombination</keyword>
<keyword evidence="13" id="KW-1185">Reference proteome</keyword>
<evidence type="ECO:0000313" key="13">
    <source>
        <dbReference type="Proteomes" id="UP000434036"/>
    </source>
</evidence>
<keyword evidence="4 7" id="KW-0067">ATP-binding</keyword>
<dbReference type="Pfam" id="PF21096">
    <property type="entry name" value="RecA_C"/>
    <property type="match status" value="1"/>
</dbReference>
<dbReference type="AlphaFoldDB" id="A0A6N8UEY1"/>
<keyword evidence="7 8" id="KW-0234">DNA repair</keyword>
<keyword evidence="3 7" id="KW-0547">Nucleotide-binding</keyword>
<dbReference type="HAMAP" id="MF_00268">
    <property type="entry name" value="RecA"/>
    <property type="match status" value="1"/>
</dbReference>
<dbReference type="InterPro" id="IPR013765">
    <property type="entry name" value="DNA_recomb/repair_RecA"/>
</dbReference>
<gene>
    <name evidence="7 12" type="primary">recA</name>
    <name evidence="12" type="ORF">GSF08_08030</name>
</gene>
<dbReference type="PROSITE" id="PS50163">
    <property type="entry name" value="RECA_3"/>
    <property type="match status" value="1"/>
</dbReference>
<keyword evidence="7" id="KW-0963">Cytoplasm</keyword>
<comment type="subcellular location">
    <subcellularLocation>
        <location evidence="7">Cytoplasm</location>
    </subcellularLocation>
</comment>
<keyword evidence="7 9" id="KW-0227">DNA damage</keyword>
<evidence type="ECO:0000256" key="1">
    <source>
        <dbReference type="ARBA" id="ARBA00009391"/>
    </source>
</evidence>
<dbReference type="GO" id="GO:0003697">
    <property type="term" value="F:single-stranded DNA binding"/>
    <property type="evidence" value="ECO:0007669"/>
    <property type="project" value="UniProtKB-UniRule"/>
</dbReference>
<dbReference type="InterPro" id="IPR027417">
    <property type="entry name" value="P-loop_NTPase"/>
</dbReference>
<evidence type="ECO:0000256" key="4">
    <source>
        <dbReference type="ARBA" id="ARBA00022840"/>
    </source>
</evidence>
<evidence type="ECO:0000256" key="5">
    <source>
        <dbReference type="ARBA" id="ARBA00023125"/>
    </source>
</evidence>
<accession>A0A6N8UEY1</accession>
<dbReference type="GO" id="GO:0006281">
    <property type="term" value="P:DNA repair"/>
    <property type="evidence" value="ECO:0007669"/>
    <property type="project" value="UniProtKB-UniRule"/>
</dbReference>
<dbReference type="NCBIfam" id="TIGR02012">
    <property type="entry name" value="tigrfam_recA"/>
    <property type="match status" value="1"/>
</dbReference>
<dbReference type="CDD" id="cd00983">
    <property type="entry name" value="RecA"/>
    <property type="match status" value="1"/>
</dbReference>
<organism evidence="12 13">
    <name type="scientific">Copranaerobaculum intestinale</name>
    <dbReference type="NCBI Taxonomy" id="2692629"/>
    <lineage>
        <taxon>Bacteria</taxon>
        <taxon>Bacillati</taxon>
        <taxon>Bacillota</taxon>
        <taxon>Erysipelotrichia</taxon>
        <taxon>Erysipelotrichales</taxon>
        <taxon>Erysipelotrichaceae</taxon>
        <taxon>Copranaerobaculum</taxon>
    </lineage>
</organism>
<dbReference type="Gene3D" id="3.40.50.300">
    <property type="entry name" value="P-loop containing nucleotide triphosphate hydrolases"/>
    <property type="match status" value="1"/>
</dbReference>
<dbReference type="SMART" id="SM00382">
    <property type="entry name" value="AAA"/>
    <property type="match status" value="1"/>
</dbReference>
<dbReference type="PRINTS" id="PR00142">
    <property type="entry name" value="RECA"/>
</dbReference>
<dbReference type="GO" id="GO:0009432">
    <property type="term" value="P:SOS response"/>
    <property type="evidence" value="ECO:0007669"/>
    <property type="project" value="UniProtKB-UniRule"/>
</dbReference>
<dbReference type="InterPro" id="IPR020588">
    <property type="entry name" value="RecA_ATP-bd"/>
</dbReference>
<dbReference type="GO" id="GO:0140664">
    <property type="term" value="F:ATP-dependent DNA damage sensor activity"/>
    <property type="evidence" value="ECO:0007669"/>
    <property type="project" value="InterPro"/>
</dbReference>
<dbReference type="PANTHER" id="PTHR45900:SF1">
    <property type="entry name" value="MITOCHONDRIAL DNA REPAIR PROTEIN RECA HOMOLOG-RELATED"/>
    <property type="match status" value="1"/>
</dbReference>
<evidence type="ECO:0000313" key="12">
    <source>
        <dbReference type="EMBL" id="MXQ73887.1"/>
    </source>
</evidence>
<dbReference type="InterPro" id="IPR020587">
    <property type="entry name" value="RecA_monomer-monomer_interface"/>
</dbReference>
<dbReference type="SUPFAM" id="SSF52540">
    <property type="entry name" value="P-loop containing nucleoside triphosphate hydrolases"/>
    <property type="match status" value="1"/>
</dbReference>
<keyword evidence="7 8" id="KW-0742">SOS response</keyword>
<feature type="domain" description="RecA family profile 1" evidence="10">
    <location>
        <begin position="46"/>
        <end position="205"/>
    </location>
</feature>
<dbReference type="GO" id="GO:0005829">
    <property type="term" value="C:cytosol"/>
    <property type="evidence" value="ECO:0007669"/>
    <property type="project" value="TreeGrafter"/>
</dbReference>
<dbReference type="FunFam" id="3.40.50.300:FF:000087">
    <property type="entry name" value="Recombinase RecA"/>
    <property type="match status" value="1"/>
</dbReference>
<dbReference type="Pfam" id="PF00154">
    <property type="entry name" value="RecA_N"/>
    <property type="match status" value="1"/>
</dbReference>
<protein>
    <recommendedName>
        <fullName evidence="2 7">Protein RecA</fullName>
    </recommendedName>
    <alternativeName>
        <fullName evidence="7 8">Recombinase A</fullName>
    </alternativeName>
</protein>
<dbReference type="Proteomes" id="UP000434036">
    <property type="component" value="Unassembled WGS sequence"/>
</dbReference>
<comment type="function">
    <text evidence="7">Can catalyze the hydrolysis of ATP in the presence of single-stranded DNA, the ATP-dependent uptake of single-stranded DNA by duplex DNA, and the ATP-dependent hybridization of homologous single-stranded DNAs. It interacts with LexA causing its activation and leading to its autocatalytic cleavage.</text>
</comment>
<dbReference type="GO" id="GO:0003684">
    <property type="term" value="F:damaged DNA binding"/>
    <property type="evidence" value="ECO:0007669"/>
    <property type="project" value="UniProtKB-UniRule"/>
</dbReference>
<evidence type="ECO:0000259" key="11">
    <source>
        <dbReference type="PROSITE" id="PS50163"/>
    </source>
</evidence>
<evidence type="ECO:0000256" key="8">
    <source>
        <dbReference type="RuleBase" id="RU000526"/>
    </source>
</evidence>
<dbReference type="SUPFAM" id="SSF54752">
    <property type="entry name" value="RecA protein, C-terminal domain"/>
    <property type="match status" value="1"/>
</dbReference>
<dbReference type="InterPro" id="IPR023400">
    <property type="entry name" value="RecA_C_sf"/>
</dbReference>
<evidence type="ECO:0000256" key="9">
    <source>
        <dbReference type="RuleBase" id="RU004527"/>
    </source>
</evidence>
<dbReference type="EMBL" id="WUUQ01000002">
    <property type="protein sequence ID" value="MXQ73887.1"/>
    <property type="molecule type" value="Genomic_DNA"/>
</dbReference>
<dbReference type="InterPro" id="IPR020584">
    <property type="entry name" value="DNA_recomb/repair_RecA_CS"/>
</dbReference>